<evidence type="ECO:0000313" key="1">
    <source>
        <dbReference type="EMBL" id="HDD45097.1"/>
    </source>
</evidence>
<dbReference type="Pfam" id="PF13489">
    <property type="entry name" value="Methyltransf_23"/>
    <property type="match status" value="1"/>
</dbReference>
<dbReference type="EMBL" id="DRBS01000356">
    <property type="protein sequence ID" value="HDD45097.1"/>
    <property type="molecule type" value="Genomic_DNA"/>
</dbReference>
<keyword evidence="1" id="KW-0808">Transferase</keyword>
<dbReference type="AlphaFoldDB" id="A0A7C0Y5J9"/>
<organism evidence="1">
    <name type="scientific">Desulfofervidus auxilii</name>
    <dbReference type="NCBI Taxonomy" id="1621989"/>
    <lineage>
        <taxon>Bacteria</taxon>
        <taxon>Pseudomonadati</taxon>
        <taxon>Thermodesulfobacteriota</taxon>
        <taxon>Candidatus Desulfofervidia</taxon>
        <taxon>Candidatus Desulfofervidales</taxon>
        <taxon>Candidatus Desulfofervidaceae</taxon>
        <taxon>Candidatus Desulfofervidus</taxon>
    </lineage>
</organism>
<dbReference type="InterPro" id="IPR029063">
    <property type="entry name" value="SAM-dependent_MTases_sf"/>
</dbReference>
<dbReference type="Proteomes" id="UP000886289">
    <property type="component" value="Unassembled WGS sequence"/>
</dbReference>
<dbReference type="GO" id="GO:0008168">
    <property type="term" value="F:methyltransferase activity"/>
    <property type="evidence" value="ECO:0007669"/>
    <property type="project" value="UniProtKB-KW"/>
</dbReference>
<keyword evidence="1" id="KW-0489">Methyltransferase</keyword>
<name>A0A7C0Y5J9_DESA2</name>
<protein>
    <submittedName>
        <fullName evidence="1">Methyltransferase domain-containing protein</fullName>
    </submittedName>
</protein>
<sequence>MSLEEFHNFAKKKNIKFDVITFFEVLEHQDRPMEFLQMVKELLKDGEYIAGSVPNRERLFVKIDWKYFHGDYPPHHFLIFSQTALYRTFKLAGFKNIEIIKLDFPKEALPSYLEKKLFGNIDKLKIWLKSKAVENHRIAISLAVEDMNKFSCSNFVLILKIFKKLRNIILYSFALPYWSKLKENGIHLYFQAVNHEK</sequence>
<dbReference type="GO" id="GO:0032259">
    <property type="term" value="P:methylation"/>
    <property type="evidence" value="ECO:0007669"/>
    <property type="project" value="UniProtKB-KW"/>
</dbReference>
<proteinExistence type="predicted"/>
<dbReference type="Gene3D" id="3.40.50.150">
    <property type="entry name" value="Vaccinia Virus protein VP39"/>
    <property type="match status" value="1"/>
</dbReference>
<accession>A0A7C0Y5J9</accession>
<reference evidence="1" key="1">
    <citation type="journal article" date="2020" name="mSystems">
        <title>Genome- and Community-Level Interaction Insights into Carbon Utilization and Element Cycling Functions of Hydrothermarchaeota in Hydrothermal Sediment.</title>
        <authorList>
            <person name="Zhou Z."/>
            <person name="Liu Y."/>
            <person name="Xu W."/>
            <person name="Pan J."/>
            <person name="Luo Z.H."/>
            <person name="Li M."/>
        </authorList>
    </citation>
    <scope>NUCLEOTIDE SEQUENCE [LARGE SCALE GENOMIC DNA]</scope>
    <source>
        <strain evidence="1">HyVt-233</strain>
    </source>
</reference>
<gene>
    <name evidence="1" type="ORF">ENG63_09615</name>
</gene>
<dbReference type="SUPFAM" id="SSF53335">
    <property type="entry name" value="S-adenosyl-L-methionine-dependent methyltransferases"/>
    <property type="match status" value="1"/>
</dbReference>
<comment type="caution">
    <text evidence="1">The sequence shown here is derived from an EMBL/GenBank/DDBJ whole genome shotgun (WGS) entry which is preliminary data.</text>
</comment>